<dbReference type="EMBL" id="JASNQZ010000002">
    <property type="protein sequence ID" value="KAL0959928.1"/>
    <property type="molecule type" value="Genomic_DNA"/>
</dbReference>
<organism evidence="1 2">
    <name type="scientific">Hohenbuehelia grisea</name>
    <dbReference type="NCBI Taxonomy" id="104357"/>
    <lineage>
        <taxon>Eukaryota</taxon>
        <taxon>Fungi</taxon>
        <taxon>Dikarya</taxon>
        <taxon>Basidiomycota</taxon>
        <taxon>Agaricomycotina</taxon>
        <taxon>Agaricomycetes</taxon>
        <taxon>Agaricomycetidae</taxon>
        <taxon>Agaricales</taxon>
        <taxon>Pleurotineae</taxon>
        <taxon>Pleurotaceae</taxon>
        <taxon>Hohenbuehelia</taxon>
    </lineage>
</organism>
<proteinExistence type="predicted"/>
<comment type="caution">
    <text evidence="1">The sequence shown here is derived from an EMBL/GenBank/DDBJ whole genome shotgun (WGS) entry which is preliminary data.</text>
</comment>
<name>A0ABR3JVL0_9AGAR</name>
<reference evidence="2" key="1">
    <citation type="submission" date="2024-06" db="EMBL/GenBank/DDBJ databases">
        <title>Multi-omics analyses provide insights into the biosynthesis of the anticancer antibiotic pleurotin in Hohenbuehelia grisea.</title>
        <authorList>
            <person name="Weaver J.A."/>
            <person name="Alberti F."/>
        </authorList>
    </citation>
    <scope>NUCLEOTIDE SEQUENCE [LARGE SCALE GENOMIC DNA]</scope>
    <source>
        <strain evidence="2">T-177</strain>
    </source>
</reference>
<accession>A0ABR3JVL0</accession>
<sequence length="189" mass="21401">MPFSESENGHQLVWHALLRFAPNLKRLRLRRKDEGSVTCQDTFTLFGEYQLISENMQSLEELCLSVNGINDHQFLGNMLQSSASYLRALYLEAPISLDDASIARLVIVAKELAGVLPKLNLVVWPGTCAVRVRGEGHMGEQLTEHSQVQLPKWACPGCHCVGEWWEVDPSQPPLLRAKRVKEHELEEEE</sequence>
<keyword evidence="2" id="KW-1185">Reference proteome</keyword>
<protein>
    <submittedName>
        <fullName evidence="1">Uncharacterized protein</fullName>
    </submittedName>
</protein>
<dbReference type="SUPFAM" id="SSF52047">
    <property type="entry name" value="RNI-like"/>
    <property type="match status" value="1"/>
</dbReference>
<evidence type="ECO:0000313" key="2">
    <source>
        <dbReference type="Proteomes" id="UP001556367"/>
    </source>
</evidence>
<dbReference type="Proteomes" id="UP001556367">
    <property type="component" value="Unassembled WGS sequence"/>
</dbReference>
<evidence type="ECO:0000313" key="1">
    <source>
        <dbReference type="EMBL" id="KAL0959928.1"/>
    </source>
</evidence>
<gene>
    <name evidence="1" type="ORF">HGRIS_011593</name>
</gene>